<dbReference type="AlphaFoldDB" id="A0A0E9VDT3"/>
<organism evidence="1">
    <name type="scientific">Anguilla anguilla</name>
    <name type="common">European freshwater eel</name>
    <name type="synonym">Muraena anguilla</name>
    <dbReference type="NCBI Taxonomy" id="7936"/>
    <lineage>
        <taxon>Eukaryota</taxon>
        <taxon>Metazoa</taxon>
        <taxon>Chordata</taxon>
        <taxon>Craniata</taxon>
        <taxon>Vertebrata</taxon>
        <taxon>Euteleostomi</taxon>
        <taxon>Actinopterygii</taxon>
        <taxon>Neopterygii</taxon>
        <taxon>Teleostei</taxon>
        <taxon>Anguilliformes</taxon>
        <taxon>Anguillidae</taxon>
        <taxon>Anguilla</taxon>
    </lineage>
</organism>
<evidence type="ECO:0000313" key="1">
    <source>
        <dbReference type="EMBL" id="JAH76259.1"/>
    </source>
</evidence>
<reference evidence="1" key="2">
    <citation type="journal article" date="2015" name="Fish Shellfish Immunol.">
        <title>Early steps in the European eel (Anguilla anguilla)-Vibrio vulnificus interaction in the gills: Role of the RtxA13 toxin.</title>
        <authorList>
            <person name="Callol A."/>
            <person name="Pajuelo D."/>
            <person name="Ebbesson L."/>
            <person name="Teles M."/>
            <person name="MacKenzie S."/>
            <person name="Amaro C."/>
        </authorList>
    </citation>
    <scope>NUCLEOTIDE SEQUENCE</scope>
</reference>
<reference evidence="1" key="1">
    <citation type="submission" date="2014-11" db="EMBL/GenBank/DDBJ databases">
        <authorList>
            <person name="Amaro Gonzalez C."/>
        </authorList>
    </citation>
    <scope>NUCLEOTIDE SEQUENCE</scope>
</reference>
<protein>
    <submittedName>
        <fullName evidence="1">Uncharacterized protein</fullName>
    </submittedName>
</protein>
<name>A0A0E9VDT3_ANGAN</name>
<proteinExistence type="predicted"/>
<accession>A0A0E9VDT3</accession>
<dbReference type="EMBL" id="GBXM01032318">
    <property type="protein sequence ID" value="JAH76259.1"/>
    <property type="molecule type" value="Transcribed_RNA"/>
</dbReference>
<sequence length="17" mass="2030">MLYSIILVSYYFNVTCT</sequence>